<protein>
    <recommendedName>
        <fullName evidence="4">Nucleoside 2-deoxyribosyltransferase-like protein</fullName>
    </recommendedName>
</protein>
<evidence type="ECO:0000256" key="1">
    <source>
        <dbReference type="SAM" id="MobiDB-lite"/>
    </source>
</evidence>
<keyword evidence="3" id="KW-1185">Reference proteome</keyword>
<accession>A0ABW5VMQ9</accession>
<dbReference type="Gene3D" id="3.40.50.10350">
    <property type="entry name" value="Glycerate kinase, domain 1"/>
    <property type="match status" value="1"/>
</dbReference>
<sequence length="200" mass="19884">MPGVHVLLLAETLPDAERLASAWRDAAPHTGTEARAVRVPGATGASGHGGALSAPAGHGTGGGGVLLAGAAIPVGRPDAVGPQDVGPAHPGPTAPGPAPSALPRAERAELAEAAASADVVVAYVTRLDGETLHRGVVVEAAAAAAPHAVPVVVVTERSEVSRREWSTAGLSGVHEAVDADVARVARTWTPGWVRRAGQVS</sequence>
<evidence type="ECO:0008006" key="4">
    <source>
        <dbReference type="Google" id="ProtNLM"/>
    </source>
</evidence>
<organism evidence="2 3">
    <name type="scientific">Promicromonospora vindobonensis</name>
    <dbReference type="NCBI Taxonomy" id="195748"/>
    <lineage>
        <taxon>Bacteria</taxon>
        <taxon>Bacillati</taxon>
        <taxon>Actinomycetota</taxon>
        <taxon>Actinomycetes</taxon>
        <taxon>Micrococcales</taxon>
        <taxon>Promicromonosporaceae</taxon>
        <taxon>Promicromonospora</taxon>
    </lineage>
</organism>
<comment type="caution">
    <text evidence="2">The sequence shown here is derived from an EMBL/GenBank/DDBJ whole genome shotgun (WGS) entry which is preliminary data.</text>
</comment>
<dbReference type="InterPro" id="IPR018197">
    <property type="entry name" value="Glycerate_kinase_RE-like"/>
</dbReference>
<dbReference type="Proteomes" id="UP001597479">
    <property type="component" value="Unassembled WGS sequence"/>
</dbReference>
<evidence type="ECO:0000313" key="2">
    <source>
        <dbReference type="EMBL" id="MFD2792306.1"/>
    </source>
</evidence>
<evidence type="ECO:0000313" key="3">
    <source>
        <dbReference type="Proteomes" id="UP001597479"/>
    </source>
</evidence>
<feature type="region of interest" description="Disordered" evidence="1">
    <location>
        <begin position="77"/>
        <end position="102"/>
    </location>
</feature>
<gene>
    <name evidence="2" type="ORF">ACFS27_01960</name>
</gene>
<feature type="compositionally biased region" description="Pro residues" evidence="1">
    <location>
        <begin position="89"/>
        <end position="100"/>
    </location>
</feature>
<name>A0ABW5VMQ9_9MICO</name>
<dbReference type="RefSeq" id="WP_377179804.1">
    <property type="nucleotide sequence ID" value="NZ_JBHUOG010000001.1"/>
</dbReference>
<reference evidence="3" key="1">
    <citation type="journal article" date="2019" name="Int. J. Syst. Evol. Microbiol.">
        <title>The Global Catalogue of Microorganisms (GCM) 10K type strain sequencing project: providing services to taxonomists for standard genome sequencing and annotation.</title>
        <authorList>
            <consortium name="The Broad Institute Genomics Platform"/>
            <consortium name="The Broad Institute Genome Sequencing Center for Infectious Disease"/>
            <person name="Wu L."/>
            <person name="Ma J."/>
        </authorList>
    </citation>
    <scope>NUCLEOTIDE SEQUENCE [LARGE SCALE GENOMIC DNA]</scope>
    <source>
        <strain evidence="3">CCM 7044</strain>
    </source>
</reference>
<proteinExistence type="predicted"/>
<dbReference type="EMBL" id="JBHUOG010000001">
    <property type="protein sequence ID" value="MFD2792306.1"/>
    <property type="molecule type" value="Genomic_DNA"/>
</dbReference>